<proteinExistence type="predicted"/>
<feature type="region of interest" description="Disordered" evidence="1">
    <location>
        <begin position="115"/>
        <end position="149"/>
    </location>
</feature>
<feature type="transmembrane region" description="Helical" evidence="2">
    <location>
        <begin position="37"/>
        <end position="58"/>
    </location>
</feature>
<keyword evidence="2" id="KW-0472">Membrane</keyword>
<reference evidence="3 4" key="1">
    <citation type="submission" date="2017-12" db="EMBL/GenBank/DDBJ databases">
        <title>Phylogenetic diversity of female urinary microbiome.</title>
        <authorList>
            <person name="Thomas-White K."/>
            <person name="Wolfe A.J."/>
        </authorList>
    </citation>
    <scope>NUCLEOTIDE SEQUENCE [LARGE SCALE GENOMIC DNA]</scope>
    <source>
        <strain evidence="3 4">UMB0777</strain>
    </source>
</reference>
<feature type="compositionally biased region" description="Low complexity" evidence="1">
    <location>
        <begin position="117"/>
        <end position="145"/>
    </location>
</feature>
<feature type="compositionally biased region" description="Low complexity" evidence="1">
    <location>
        <begin position="218"/>
        <end position="230"/>
    </location>
</feature>
<organism evidence="3 4">
    <name type="scientific">Gordonia terrae</name>
    <dbReference type="NCBI Taxonomy" id="2055"/>
    <lineage>
        <taxon>Bacteria</taxon>
        <taxon>Bacillati</taxon>
        <taxon>Actinomycetota</taxon>
        <taxon>Actinomycetes</taxon>
        <taxon>Mycobacteriales</taxon>
        <taxon>Gordoniaceae</taxon>
        <taxon>Gordonia</taxon>
    </lineage>
</organism>
<name>A0A2I1R382_9ACTN</name>
<dbReference type="EMBL" id="PKJC01000023">
    <property type="protein sequence ID" value="PKZ63584.1"/>
    <property type="molecule type" value="Genomic_DNA"/>
</dbReference>
<dbReference type="RefSeq" id="WP_101822098.1">
    <property type="nucleotide sequence ID" value="NZ_PKJC01000023.1"/>
</dbReference>
<comment type="caution">
    <text evidence="3">The sequence shown here is derived from an EMBL/GenBank/DDBJ whole genome shotgun (WGS) entry which is preliminary data.</text>
</comment>
<sequence length="230" mass="22943">MSIERTHRDDHEADFYDHPDTTRSPADRLTWRGRMGVGVAVAVLGGLVVATTVGLAHADETTPASTSASSSTTADVSTVIAEASTDKIGLVSISQINAAGGLVPNAVIHIERRDDAAAPSTDASSSTEQTPSTATTTSPQIPAPAEGGGAGSTLAFPVGASLDVITANAPIALALPEGVYTLTHLGTAGTDETGPSASPVTVRITAGAHAAGALREQPTTSSTTPAPATN</sequence>
<dbReference type="AlphaFoldDB" id="A0A2I1R382"/>
<feature type="region of interest" description="Disordered" evidence="1">
    <location>
        <begin position="207"/>
        <end position="230"/>
    </location>
</feature>
<accession>A0A2I1R382</accession>
<keyword evidence="2" id="KW-1133">Transmembrane helix</keyword>
<feature type="region of interest" description="Disordered" evidence="1">
    <location>
        <begin position="1"/>
        <end position="23"/>
    </location>
</feature>
<evidence type="ECO:0000313" key="3">
    <source>
        <dbReference type="EMBL" id="PKZ63584.1"/>
    </source>
</evidence>
<gene>
    <name evidence="3" type="ORF">CYJ73_21215</name>
</gene>
<evidence type="ECO:0000256" key="1">
    <source>
        <dbReference type="SAM" id="MobiDB-lite"/>
    </source>
</evidence>
<evidence type="ECO:0000256" key="2">
    <source>
        <dbReference type="SAM" id="Phobius"/>
    </source>
</evidence>
<keyword evidence="2" id="KW-0812">Transmembrane</keyword>
<protein>
    <submittedName>
        <fullName evidence="3">Uncharacterized protein</fullName>
    </submittedName>
</protein>
<dbReference type="Proteomes" id="UP000234662">
    <property type="component" value="Unassembled WGS sequence"/>
</dbReference>
<evidence type="ECO:0000313" key="4">
    <source>
        <dbReference type="Proteomes" id="UP000234662"/>
    </source>
</evidence>